<accession>A0A5S5C981</accession>
<evidence type="ECO:0000313" key="2">
    <source>
        <dbReference type="EMBL" id="TYP75729.1"/>
    </source>
</evidence>
<evidence type="ECO:0000259" key="1">
    <source>
        <dbReference type="Pfam" id="PF05050"/>
    </source>
</evidence>
<keyword evidence="2" id="KW-0808">Transferase</keyword>
<dbReference type="InterPro" id="IPR052514">
    <property type="entry name" value="SAM-dependent_MTase"/>
</dbReference>
<dbReference type="Proteomes" id="UP000323257">
    <property type="component" value="Unassembled WGS sequence"/>
</dbReference>
<dbReference type="PANTHER" id="PTHR34203">
    <property type="entry name" value="METHYLTRANSFERASE, FKBM FAMILY PROTEIN"/>
    <property type="match status" value="1"/>
</dbReference>
<dbReference type="SUPFAM" id="SSF53335">
    <property type="entry name" value="S-adenosyl-L-methionine-dependent methyltransferases"/>
    <property type="match status" value="1"/>
</dbReference>
<dbReference type="NCBIfam" id="TIGR01444">
    <property type="entry name" value="fkbM_fam"/>
    <property type="match status" value="1"/>
</dbReference>
<gene>
    <name evidence="2" type="ORF">BCM02_104410</name>
</gene>
<dbReference type="GO" id="GO:0032259">
    <property type="term" value="P:methylation"/>
    <property type="evidence" value="ECO:0007669"/>
    <property type="project" value="UniProtKB-KW"/>
</dbReference>
<name>A0A5S5C981_9BACL</name>
<dbReference type="SUPFAM" id="SSF48452">
    <property type="entry name" value="TPR-like"/>
    <property type="match status" value="1"/>
</dbReference>
<comment type="caution">
    <text evidence="2">The sequence shown here is derived from an EMBL/GenBank/DDBJ whole genome shotgun (WGS) entry which is preliminary data.</text>
</comment>
<feature type="domain" description="Methyltransferase FkbM" evidence="1">
    <location>
        <begin position="196"/>
        <end position="347"/>
    </location>
</feature>
<reference evidence="2 3" key="1">
    <citation type="submission" date="2019-07" db="EMBL/GenBank/DDBJ databases">
        <title>Genomic Encyclopedia of Type Strains, Phase III (KMG-III): the genomes of soil and plant-associated and newly described type strains.</title>
        <authorList>
            <person name="Whitman W."/>
        </authorList>
    </citation>
    <scope>NUCLEOTIDE SEQUENCE [LARGE SCALE GENOMIC DNA]</scope>
    <source>
        <strain evidence="2 3">BL24</strain>
    </source>
</reference>
<dbReference type="RefSeq" id="WP_148929641.1">
    <property type="nucleotide sequence ID" value="NZ_VNHS01000004.1"/>
</dbReference>
<keyword evidence="3" id="KW-1185">Reference proteome</keyword>
<protein>
    <submittedName>
        <fullName evidence="2">FkbM family methyltransferase</fullName>
    </submittedName>
</protein>
<dbReference type="InterPro" id="IPR029063">
    <property type="entry name" value="SAM-dependent_MTases_sf"/>
</dbReference>
<proteinExistence type="predicted"/>
<dbReference type="Gene3D" id="3.40.50.150">
    <property type="entry name" value="Vaccinia Virus protein VP39"/>
    <property type="match status" value="1"/>
</dbReference>
<keyword evidence="2" id="KW-0489">Methyltransferase</keyword>
<organism evidence="2 3">
    <name type="scientific">Paenibacillus methanolicus</name>
    <dbReference type="NCBI Taxonomy" id="582686"/>
    <lineage>
        <taxon>Bacteria</taxon>
        <taxon>Bacillati</taxon>
        <taxon>Bacillota</taxon>
        <taxon>Bacilli</taxon>
        <taxon>Bacillales</taxon>
        <taxon>Paenibacillaceae</taxon>
        <taxon>Paenibacillus</taxon>
    </lineage>
</organism>
<dbReference type="EMBL" id="VNHS01000004">
    <property type="protein sequence ID" value="TYP75729.1"/>
    <property type="molecule type" value="Genomic_DNA"/>
</dbReference>
<dbReference type="PANTHER" id="PTHR34203:SF15">
    <property type="entry name" value="SLL1173 PROTEIN"/>
    <property type="match status" value="1"/>
</dbReference>
<dbReference type="GO" id="GO:0008168">
    <property type="term" value="F:methyltransferase activity"/>
    <property type="evidence" value="ECO:0007669"/>
    <property type="project" value="UniProtKB-KW"/>
</dbReference>
<dbReference type="InterPro" id="IPR011990">
    <property type="entry name" value="TPR-like_helical_dom_sf"/>
</dbReference>
<dbReference type="InterPro" id="IPR019734">
    <property type="entry name" value="TPR_rpt"/>
</dbReference>
<evidence type="ECO:0000313" key="3">
    <source>
        <dbReference type="Proteomes" id="UP000323257"/>
    </source>
</evidence>
<dbReference type="SMART" id="SM00028">
    <property type="entry name" value="TPR"/>
    <property type="match status" value="2"/>
</dbReference>
<dbReference type="Pfam" id="PF13431">
    <property type="entry name" value="TPR_17"/>
    <property type="match status" value="1"/>
</dbReference>
<dbReference type="OrthoDB" id="5329963at2"/>
<dbReference type="InterPro" id="IPR006342">
    <property type="entry name" value="FkbM_mtfrase"/>
</dbReference>
<dbReference type="AlphaFoldDB" id="A0A5S5C981"/>
<dbReference type="Gene3D" id="1.25.40.10">
    <property type="entry name" value="Tetratricopeptide repeat domain"/>
    <property type="match status" value="1"/>
</dbReference>
<sequence>MNVNLSQKIESDIKGHLAALEADVNDEEALLALANAIIDHNLLAEAIPVMLQPLFGQASLDLLLSNLGITFWSIKQLDYVIPLLQESLAINPTNADARYNLAYVLHSIGEHELALSCLEASESQSEETLSLLADIKQSLRPSFFDEYKVEQFNIEGVPHPVYARTETSDPFALQQIFRFHEYSFPDLTFSPKLIIDGGANAGYASVWFANLYPGAKIIAVEPDKSNFDVMQYNTKPYTQVEPVHSGLWNKNTYLNVRDVGLGKWGTMVLETDEPDESSFKAVTIQSLFENSGFDEIDILKLDIEGAEREVFSEGFESWLGKVKMIIIELHDAMKRGCSHAFFKAINQYDFGLTLKGENLVLTRSDLFYAMYPERL</sequence>
<dbReference type="Pfam" id="PF05050">
    <property type="entry name" value="Methyltransf_21"/>
    <property type="match status" value="1"/>
</dbReference>